<name>A0A3G3BYF4_9CAUD</name>
<accession>A0A3G3BYF4</accession>
<proteinExistence type="predicted"/>
<organism evidence="1 2">
    <name type="scientific">Edwardsiella phage Edno5</name>
    <dbReference type="NCBI Taxonomy" id="2419942"/>
    <lineage>
        <taxon>Viruses</taxon>
        <taxon>Duplodnaviria</taxon>
        <taxon>Heunggongvirae</taxon>
        <taxon>Uroviricota</taxon>
        <taxon>Caudoviricetes</taxon>
        <taxon>Gofduovirus</taxon>
        <taxon>Gofduovirus edno5</taxon>
    </lineage>
</organism>
<evidence type="ECO:0000313" key="1">
    <source>
        <dbReference type="EMBL" id="AYP69245.1"/>
    </source>
</evidence>
<dbReference type="Proteomes" id="UP000275234">
    <property type="component" value="Segment"/>
</dbReference>
<evidence type="ECO:0000313" key="2">
    <source>
        <dbReference type="Proteomes" id="UP000275234"/>
    </source>
</evidence>
<reference evidence="1 2" key="1">
    <citation type="submission" date="2018-09" db="EMBL/GenBank/DDBJ databases">
        <title>Genomic characterization of Edwardsiella anguillarum, isolated from Greek aquaculture.</title>
        <authorList>
            <person name="Katharios P."/>
            <person name="Kalatzis P.G."/>
            <person name="Kokkari C."/>
            <person name="Wang Q."/>
        </authorList>
    </citation>
    <scope>NUCLEOTIDE SEQUENCE [LARGE SCALE GENOMIC DNA]</scope>
</reference>
<dbReference type="EMBL" id="MH898687">
    <property type="protein sequence ID" value="AYP69245.1"/>
    <property type="molecule type" value="Genomic_DNA"/>
</dbReference>
<keyword evidence="2" id="KW-1185">Reference proteome</keyword>
<sequence length="63" mass="7320">MITIIDENNLVTEDGVELVSKKAEKCYECYFWENREVEDCTGLLCLSSERQDGIEVIFVEKNK</sequence>
<gene>
    <name evidence="1" type="ORF">Edno5_0037</name>
</gene>
<protein>
    <submittedName>
        <fullName evidence="1">Uncharacterized protein</fullName>
    </submittedName>
</protein>